<dbReference type="GO" id="GO:0016274">
    <property type="term" value="F:protein-arginine N-methyltransferase activity"/>
    <property type="evidence" value="ECO:0007669"/>
    <property type="project" value="InterPro"/>
</dbReference>
<dbReference type="PaxDb" id="2903-EOD41259"/>
<accession>A0A0D3KZS4</accession>
<evidence type="ECO:0008006" key="5">
    <source>
        <dbReference type="Google" id="ProtNLM"/>
    </source>
</evidence>
<dbReference type="Pfam" id="PF06325">
    <property type="entry name" value="PrmA"/>
    <property type="match status" value="1"/>
</dbReference>
<dbReference type="PROSITE" id="PS51678">
    <property type="entry name" value="SAM_MT_PRMT"/>
    <property type="match status" value="1"/>
</dbReference>
<dbReference type="eggNOG" id="KOG1499">
    <property type="taxonomic scope" value="Eukaryota"/>
</dbReference>
<dbReference type="PANTHER" id="PTHR11006:SF68">
    <property type="entry name" value="PROTEIN ARGININE N-METHYLTRANSFERASE PRMT10"/>
    <property type="match status" value="1"/>
</dbReference>
<keyword evidence="1 2" id="KW-0949">S-adenosyl-L-methionine</keyword>
<protein>
    <recommendedName>
        <fullName evidence="5">Methyltransferase domain-containing protein</fullName>
    </recommendedName>
</protein>
<evidence type="ECO:0000313" key="3">
    <source>
        <dbReference type="EnsemblProtists" id="EOD41259"/>
    </source>
</evidence>
<dbReference type="STRING" id="2903.R1G5Z0"/>
<dbReference type="Gene3D" id="3.40.50.150">
    <property type="entry name" value="Vaccinia Virus protein VP39"/>
    <property type="match status" value="1"/>
</dbReference>
<dbReference type="SUPFAM" id="SSF53335">
    <property type="entry name" value="S-adenosyl-L-methionine-dependent methyltransferases"/>
    <property type="match status" value="1"/>
</dbReference>
<keyword evidence="4" id="KW-1185">Reference proteome</keyword>
<sequence length="176" mass="19253">YRTAILNNRACFEGKAVLDVGAGSGILAIWAAKAGARVVYAVEATSMAKHARRLAAANGVGDVVVVLEGYMEQVTLPEQVDVIVSEWMGYFLLRESMLDPAILAVLTARDKWLKPGGALFPSSASIYLAPLCSSLYAPKLREFEREVSGWSHFKDFMGRENGVDISVLDAEWQQEQ</sequence>
<dbReference type="AlphaFoldDB" id="A0A0D3KZS4"/>
<dbReference type="GO" id="GO:0042054">
    <property type="term" value="F:histone methyltransferase activity"/>
    <property type="evidence" value="ECO:0007669"/>
    <property type="project" value="TreeGrafter"/>
</dbReference>
<keyword evidence="2" id="KW-0808">Transferase</keyword>
<evidence type="ECO:0000313" key="4">
    <source>
        <dbReference type="Proteomes" id="UP000013827"/>
    </source>
</evidence>
<name>A0A0D3KZS4_EMIH1</name>
<dbReference type="InterPro" id="IPR029063">
    <property type="entry name" value="SAM-dependent_MTases_sf"/>
</dbReference>
<dbReference type="GO" id="GO:0032259">
    <property type="term" value="P:methylation"/>
    <property type="evidence" value="ECO:0007669"/>
    <property type="project" value="UniProtKB-KW"/>
</dbReference>
<dbReference type="OMA" id="HEEMIGD"/>
<dbReference type="GO" id="GO:0005634">
    <property type="term" value="C:nucleus"/>
    <property type="evidence" value="ECO:0007669"/>
    <property type="project" value="TreeGrafter"/>
</dbReference>
<dbReference type="PANTHER" id="PTHR11006">
    <property type="entry name" value="PROTEIN ARGININE N-METHYLTRANSFERASE"/>
    <property type="match status" value="1"/>
</dbReference>
<dbReference type="InterPro" id="IPR025799">
    <property type="entry name" value="Arg_MeTrfase"/>
</dbReference>
<dbReference type="KEGG" id="ehx:EMIHUDRAFT_53207"/>
<proteinExistence type="predicted"/>
<dbReference type="EnsemblProtists" id="EOD41259">
    <property type="protein sequence ID" value="EOD41259"/>
    <property type="gene ID" value="EMIHUDRAFT_53207"/>
</dbReference>
<evidence type="ECO:0000256" key="2">
    <source>
        <dbReference type="PROSITE-ProRule" id="PRU01015"/>
    </source>
</evidence>
<keyword evidence="2" id="KW-0489">Methyltransferase</keyword>
<evidence type="ECO:0000256" key="1">
    <source>
        <dbReference type="ARBA" id="ARBA00022691"/>
    </source>
</evidence>
<dbReference type="RefSeq" id="XP_005793688.1">
    <property type="nucleotide sequence ID" value="XM_005793631.1"/>
</dbReference>
<dbReference type="Proteomes" id="UP000013827">
    <property type="component" value="Unassembled WGS sequence"/>
</dbReference>
<dbReference type="GeneID" id="17286529"/>
<reference evidence="3" key="2">
    <citation type="submission" date="2024-10" db="UniProtKB">
        <authorList>
            <consortium name="EnsemblProtists"/>
        </authorList>
    </citation>
    <scope>IDENTIFICATION</scope>
</reference>
<reference evidence="4" key="1">
    <citation type="journal article" date="2013" name="Nature">
        <title>Pan genome of the phytoplankton Emiliania underpins its global distribution.</title>
        <authorList>
            <person name="Read B.A."/>
            <person name="Kegel J."/>
            <person name="Klute M.J."/>
            <person name="Kuo A."/>
            <person name="Lefebvre S.C."/>
            <person name="Maumus F."/>
            <person name="Mayer C."/>
            <person name="Miller J."/>
            <person name="Monier A."/>
            <person name="Salamov A."/>
            <person name="Young J."/>
            <person name="Aguilar M."/>
            <person name="Claverie J.M."/>
            <person name="Frickenhaus S."/>
            <person name="Gonzalez K."/>
            <person name="Herman E.K."/>
            <person name="Lin Y.C."/>
            <person name="Napier J."/>
            <person name="Ogata H."/>
            <person name="Sarno A.F."/>
            <person name="Shmutz J."/>
            <person name="Schroeder D."/>
            <person name="de Vargas C."/>
            <person name="Verret F."/>
            <person name="von Dassow P."/>
            <person name="Valentin K."/>
            <person name="Van de Peer Y."/>
            <person name="Wheeler G."/>
            <person name="Dacks J.B."/>
            <person name="Delwiche C.F."/>
            <person name="Dyhrman S.T."/>
            <person name="Glockner G."/>
            <person name="John U."/>
            <person name="Richards T."/>
            <person name="Worden A.Z."/>
            <person name="Zhang X."/>
            <person name="Grigoriev I.V."/>
            <person name="Allen A.E."/>
            <person name="Bidle K."/>
            <person name="Borodovsky M."/>
            <person name="Bowler C."/>
            <person name="Brownlee C."/>
            <person name="Cock J.M."/>
            <person name="Elias M."/>
            <person name="Gladyshev V.N."/>
            <person name="Groth M."/>
            <person name="Guda C."/>
            <person name="Hadaegh A."/>
            <person name="Iglesias-Rodriguez M.D."/>
            <person name="Jenkins J."/>
            <person name="Jones B.M."/>
            <person name="Lawson T."/>
            <person name="Leese F."/>
            <person name="Lindquist E."/>
            <person name="Lobanov A."/>
            <person name="Lomsadze A."/>
            <person name="Malik S.B."/>
            <person name="Marsh M.E."/>
            <person name="Mackinder L."/>
            <person name="Mock T."/>
            <person name="Mueller-Roeber B."/>
            <person name="Pagarete A."/>
            <person name="Parker M."/>
            <person name="Probert I."/>
            <person name="Quesneville H."/>
            <person name="Raines C."/>
            <person name="Rensing S.A."/>
            <person name="Riano-Pachon D.M."/>
            <person name="Richier S."/>
            <person name="Rokitta S."/>
            <person name="Shiraiwa Y."/>
            <person name="Soanes D.M."/>
            <person name="van der Giezen M."/>
            <person name="Wahlund T.M."/>
            <person name="Williams B."/>
            <person name="Wilson W."/>
            <person name="Wolfe G."/>
            <person name="Wurch L.L."/>
        </authorList>
    </citation>
    <scope>NUCLEOTIDE SEQUENCE</scope>
</reference>
<dbReference type="CDD" id="cd02440">
    <property type="entry name" value="AdoMet_MTases"/>
    <property type="match status" value="1"/>
</dbReference>
<dbReference type="HOGENOM" id="CLU_017375_5_3_1"/>
<organism evidence="3 4">
    <name type="scientific">Emiliania huxleyi (strain CCMP1516)</name>
    <dbReference type="NCBI Taxonomy" id="280463"/>
    <lineage>
        <taxon>Eukaryota</taxon>
        <taxon>Haptista</taxon>
        <taxon>Haptophyta</taxon>
        <taxon>Prymnesiophyceae</taxon>
        <taxon>Isochrysidales</taxon>
        <taxon>Noelaerhabdaceae</taxon>
        <taxon>Emiliania</taxon>
    </lineage>
</organism>